<reference evidence="2" key="1">
    <citation type="submission" date="2018-01" db="EMBL/GenBank/DDBJ databases">
        <authorList>
            <person name="Li J."/>
        </authorList>
    </citation>
    <scope>NUCLEOTIDE SEQUENCE [LARGE SCALE GENOMIC DNA]</scope>
    <source>
        <strain evidence="2">592</strain>
    </source>
</reference>
<keyword evidence="2" id="KW-1185">Reference proteome</keyword>
<dbReference type="Pfam" id="PF05437">
    <property type="entry name" value="AzlD"/>
    <property type="match status" value="1"/>
</dbReference>
<proteinExistence type="predicted"/>
<gene>
    <name evidence="1" type="ORF">C3E78_12535</name>
</gene>
<dbReference type="EMBL" id="CP026952">
    <property type="protein sequence ID" value="AWB92966.1"/>
    <property type="molecule type" value="Genomic_DNA"/>
</dbReference>
<sequence length="103" mass="10350">MSTTIWWTIAGCTVVTAVIKGIGPVALGGRDIPPRLTGVIELMAPALLAALVVTSTFAVGDQWHVGANTAGVAVGGIILVRRGPLLLAVVAAVAVTALLRAVT</sequence>
<name>A0A2S0WNS9_9ACTN</name>
<dbReference type="AlphaFoldDB" id="A0A2S0WNS9"/>
<dbReference type="Proteomes" id="UP000244384">
    <property type="component" value="Chromosome"/>
</dbReference>
<dbReference type="InterPro" id="IPR008407">
    <property type="entry name" value="Brnchd-chn_aa_trnsp_AzlD"/>
</dbReference>
<evidence type="ECO:0000313" key="1">
    <source>
        <dbReference type="EMBL" id="AWB92966.1"/>
    </source>
</evidence>
<organism evidence="1 2">
    <name type="scientific">Aeromicrobium chenweiae</name>
    <dbReference type="NCBI Taxonomy" id="2079793"/>
    <lineage>
        <taxon>Bacteria</taxon>
        <taxon>Bacillati</taxon>
        <taxon>Actinomycetota</taxon>
        <taxon>Actinomycetes</taxon>
        <taxon>Propionibacteriales</taxon>
        <taxon>Nocardioidaceae</taxon>
        <taxon>Aeromicrobium</taxon>
    </lineage>
</organism>
<protein>
    <submittedName>
        <fullName evidence="1">Branched-chain amino acid ABC transporter</fullName>
    </submittedName>
</protein>
<dbReference type="OrthoDB" id="4289921at2"/>
<dbReference type="KEGG" id="aez:C3E78_12535"/>
<accession>A0A5F2EWK0</accession>
<accession>A0A2S0WNS9</accession>
<evidence type="ECO:0000313" key="2">
    <source>
        <dbReference type="Proteomes" id="UP000244384"/>
    </source>
</evidence>
<dbReference type="RefSeq" id="WP_108578874.1">
    <property type="nucleotide sequence ID" value="NZ_CP026952.1"/>
</dbReference>